<dbReference type="Proteomes" id="UP000031408">
    <property type="component" value="Unassembled WGS sequence"/>
</dbReference>
<comment type="caution">
    <text evidence="2">The sequence shown here is derived from an EMBL/GenBank/DDBJ whole genome shotgun (WGS) entry which is preliminary data.</text>
</comment>
<dbReference type="SUPFAM" id="SSF56601">
    <property type="entry name" value="beta-lactamase/transpeptidase-like"/>
    <property type="match status" value="1"/>
</dbReference>
<gene>
    <name evidence="2" type="ORF">OI18_23040</name>
</gene>
<reference evidence="2 3" key="1">
    <citation type="submission" date="2014-11" db="EMBL/GenBank/DDBJ databases">
        <title>Genome sequence of Flavihumibacter solisilvae 3-3.</title>
        <authorList>
            <person name="Zhou G."/>
            <person name="Li M."/>
            <person name="Wang G."/>
        </authorList>
    </citation>
    <scope>NUCLEOTIDE SEQUENCE [LARGE SCALE GENOMIC DNA]</scope>
    <source>
        <strain evidence="2 3">3-3</strain>
    </source>
</reference>
<dbReference type="Gene3D" id="3.40.710.10">
    <property type="entry name" value="DD-peptidase/beta-lactamase superfamily"/>
    <property type="match status" value="1"/>
</dbReference>
<dbReference type="InterPro" id="IPR012338">
    <property type="entry name" value="Beta-lactam/transpept-like"/>
</dbReference>
<dbReference type="EMBL" id="JSVC01000045">
    <property type="protein sequence ID" value="KIC90797.1"/>
    <property type="molecule type" value="Genomic_DNA"/>
</dbReference>
<evidence type="ECO:0000259" key="1">
    <source>
        <dbReference type="Pfam" id="PF00144"/>
    </source>
</evidence>
<dbReference type="PANTHER" id="PTHR46825">
    <property type="entry name" value="D-ALANYL-D-ALANINE-CARBOXYPEPTIDASE/ENDOPEPTIDASE AMPH"/>
    <property type="match status" value="1"/>
</dbReference>
<dbReference type="PANTHER" id="PTHR46825:SF9">
    <property type="entry name" value="BETA-LACTAMASE-RELATED DOMAIN-CONTAINING PROTEIN"/>
    <property type="match status" value="1"/>
</dbReference>
<evidence type="ECO:0000313" key="2">
    <source>
        <dbReference type="EMBL" id="KIC90797.1"/>
    </source>
</evidence>
<accession>A0A0C1KSW5</accession>
<protein>
    <submittedName>
        <fullName evidence="2">Penicillin-binding protein E</fullName>
    </submittedName>
</protein>
<evidence type="ECO:0000313" key="3">
    <source>
        <dbReference type="Proteomes" id="UP000031408"/>
    </source>
</evidence>
<dbReference type="STRING" id="1349421.OI18_23040"/>
<dbReference type="InterPro" id="IPR001466">
    <property type="entry name" value="Beta-lactam-related"/>
</dbReference>
<name>A0A0C1KSW5_9BACT</name>
<keyword evidence="3" id="KW-1185">Reference proteome</keyword>
<dbReference type="AlphaFoldDB" id="A0A0C1KSW5"/>
<proteinExistence type="predicted"/>
<dbReference type="InterPro" id="IPR050491">
    <property type="entry name" value="AmpC-like"/>
</dbReference>
<dbReference type="Pfam" id="PF00144">
    <property type="entry name" value="Beta-lactamase"/>
    <property type="match status" value="1"/>
</dbReference>
<feature type="domain" description="Beta-lactamase-related" evidence="1">
    <location>
        <begin position="24"/>
        <end position="342"/>
    </location>
</feature>
<sequence length="356" mass="39830">MATILLGLASLPSTVKSQDLTQIDSLLRQYSGPATPGASLLVIKDGKKLLQRTYGSADIENHVAVKATHNFRLASVTKQFTATCILQLVGKKKISLATSLTDIFPGFPAYGEKVTIKHLLTHTSGLVDYENFVAGSAMNPQVMDRGVLEIIMKQDSLYFEPGTRYQYSNTAYALLALIVEKYSGESFPSYLRKHVFDPLGMYNSVAYVNGINEIPGRAWGYSKNESGWIRKDQSSTSAVLGDGGIYSSTEDLYKWDQSLYSGKLLPKSTWQEAFRYNTLANGDTVHYGYGWHLRKNNNNEQVIYHTGSTTSFRNIIYRVPSRRLTLILLTNRNTPEEENMVDLAESLLSVLRLFDF</sequence>
<organism evidence="2 3">
    <name type="scientific">Flavihumibacter solisilvae</name>
    <dbReference type="NCBI Taxonomy" id="1349421"/>
    <lineage>
        <taxon>Bacteria</taxon>
        <taxon>Pseudomonadati</taxon>
        <taxon>Bacteroidota</taxon>
        <taxon>Chitinophagia</taxon>
        <taxon>Chitinophagales</taxon>
        <taxon>Chitinophagaceae</taxon>
        <taxon>Flavihumibacter</taxon>
    </lineage>
</organism>